<evidence type="ECO:0000256" key="1">
    <source>
        <dbReference type="SAM" id="Coils"/>
    </source>
</evidence>
<feature type="compositionally biased region" description="Low complexity" evidence="2">
    <location>
        <begin position="580"/>
        <end position="590"/>
    </location>
</feature>
<dbReference type="GO" id="GO:0000981">
    <property type="term" value="F:DNA-binding transcription factor activity, RNA polymerase II-specific"/>
    <property type="evidence" value="ECO:0007669"/>
    <property type="project" value="TreeGrafter"/>
</dbReference>
<keyword evidence="1" id="KW-0175">Coiled coil</keyword>
<sequence>MQVSVISTQLSADGEFSGPSRERGEWIVVEGAVRISLPLAMHAQSRINREELKPLALEAVLVGKAAATGAFFFSSAPSVLWASSATSASADAAFASYADAQGPGSNRRDNVWSFISDVSTGNEDYTLDADFNENDRIFDTALKAGATYMQFPFRFRIPASLPPSLPTTPASTTSPTVPEITSSSCPQCSAILDQQHQQDAIIPGLVRFPVYEVMAMLSFESFAVSAYQVVSAPIKLSRSISFVPSDFYANDGLVAAGAFRYSLWDAPKFHILGSNRPYEFNLALSAGTIDLGKISAINIRPVYRYRHISAPDYPVQNQSHLFTPYQHSTALPSRTLTLSSTASNAQTLHIQLPPASMDKIPFPTAPNLGSWNLENSIEIAITFREHSGNALNGSLGRIIKPAHYHHTHHSDVGVVNLPDGSSSGGSNSGVSKIGFISIPLVVVQQYAKPFISSEAIVPRFDETDEELRRRDLELLMDRVDQYGTEVEGTLSCLFSAKKLVRIGLKDWVDAGTDDEAQANGNNSHQEDNSSVGGAVATYRSDAKPKNTAGSGGSGLVIPLPTSSSTPVPGSLPPLPPQQNSPPSQQQPAPIATPFIPARTVSSIRVPLELAGTQQQQQQQYGLPLLPASSPPQPQSPIALVTPSSSVAPSPSIPKRSDSGAVAHLLMTEKSLPDVRRKSIAESLNLTELDTSLPPQMPMPPSPMLYQQQQQQQQQAPLIPKRTNSQRRRPSISTAANQKVATNTNRDSRRIFVQPPRVVGLPQPPLPLAPSANAAATTRSRDLPPIPTPQPPPPAVYLAPPAFRVASAISAQSAFSPLDYNSYTNESNFGGAGAVEEEFPDDDVGGGGGTKYEYSQIQIGDQAAAALAAAEAAVYAMKRNNVTFNDEIQEFSAKSYQYTESSSSDLSNEATDAYAVQQMREQMMRQRSSMVLPYHQQQQQQKQLQLQQQQQQQQQQQLQQMQQLQLQDDEDDVRRMSLGTEMVNEILGQSTGENLEIELETERQLSMVP</sequence>
<proteinExistence type="predicted"/>
<name>A0AAD5T214_9FUNG</name>
<feature type="non-terminal residue" evidence="3">
    <location>
        <position position="1008"/>
    </location>
</feature>
<dbReference type="GO" id="GO:0000987">
    <property type="term" value="F:cis-regulatory region sequence-specific DNA binding"/>
    <property type="evidence" value="ECO:0007669"/>
    <property type="project" value="TreeGrafter"/>
</dbReference>
<protein>
    <submittedName>
        <fullName evidence="3">Uncharacterized protein</fullName>
    </submittedName>
</protein>
<dbReference type="GO" id="GO:0005634">
    <property type="term" value="C:nucleus"/>
    <property type="evidence" value="ECO:0007669"/>
    <property type="project" value="TreeGrafter"/>
</dbReference>
<feature type="compositionally biased region" description="Polar residues" evidence="2">
    <location>
        <begin position="518"/>
        <end position="531"/>
    </location>
</feature>
<feature type="coiled-coil region" evidence="1">
    <location>
        <begin position="933"/>
        <end position="966"/>
    </location>
</feature>
<dbReference type="EMBL" id="JADGJH010001450">
    <property type="protein sequence ID" value="KAJ3113424.1"/>
    <property type="molecule type" value="Genomic_DNA"/>
</dbReference>
<evidence type="ECO:0000256" key="2">
    <source>
        <dbReference type="SAM" id="MobiDB-lite"/>
    </source>
</evidence>
<dbReference type="AlphaFoldDB" id="A0AAD5T214"/>
<feature type="compositionally biased region" description="Polar residues" evidence="2">
    <location>
        <begin position="730"/>
        <end position="744"/>
    </location>
</feature>
<feature type="region of interest" description="Disordered" evidence="2">
    <location>
        <begin position="685"/>
        <end position="784"/>
    </location>
</feature>
<feature type="compositionally biased region" description="Low complexity" evidence="2">
    <location>
        <begin position="558"/>
        <end position="568"/>
    </location>
</feature>
<organism evidence="3 4">
    <name type="scientific">Physocladia obscura</name>
    <dbReference type="NCBI Taxonomy" id="109957"/>
    <lineage>
        <taxon>Eukaryota</taxon>
        <taxon>Fungi</taxon>
        <taxon>Fungi incertae sedis</taxon>
        <taxon>Chytridiomycota</taxon>
        <taxon>Chytridiomycota incertae sedis</taxon>
        <taxon>Chytridiomycetes</taxon>
        <taxon>Chytridiales</taxon>
        <taxon>Chytriomycetaceae</taxon>
        <taxon>Physocladia</taxon>
    </lineage>
</organism>
<evidence type="ECO:0000313" key="3">
    <source>
        <dbReference type="EMBL" id="KAJ3113424.1"/>
    </source>
</evidence>
<feature type="compositionally biased region" description="Low complexity" evidence="2">
    <location>
        <begin position="642"/>
        <end position="653"/>
    </location>
</feature>
<feature type="compositionally biased region" description="Pro residues" evidence="2">
    <location>
        <begin position="569"/>
        <end position="579"/>
    </location>
</feature>
<feature type="region of interest" description="Disordered" evidence="2">
    <location>
        <begin position="623"/>
        <end position="659"/>
    </location>
</feature>
<comment type="caution">
    <text evidence="3">The sequence shown here is derived from an EMBL/GenBank/DDBJ whole genome shotgun (WGS) entry which is preliminary data.</text>
</comment>
<accession>A0AAD5T214</accession>
<dbReference type="PANTHER" id="PTHR14596:SF72">
    <property type="entry name" value="ZINC FINGER PROTEIN MSN2-RELATED"/>
    <property type="match status" value="1"/>
</dbReference>
<evidence type="ECO:0000313" key="4">
    <source>
        <dbReference type="Proteomes" id="UP001211907"/>
    </source>
</evidence>
<dbReference type="PANTHER" id="PTHR14596">
    <property type="entry name" value="ZINC FINGER PROTEIN"/>
    <property type="match status" value="1"/>
</dbReference>
<reference evidence="3" key="1">
    <citation type="submission" date="2020-05" db="EMBL/GenBank/DDBJ databases">
        <title>Phylogenomic resolution of chytrid fungi.</title>
        <authorList>
            <person name="Stajich J.E."/>
            <person name="Amses K."/>
            <person name="Simmons R."/>
            <person name="Seto K."/>
            <person name="Myers J."/>
            <person name="Bonds A."/>
            <person name="Quandt C.A."/>
            <person name="Barry K."/>
            <person name="Liu P."/>
            <person name="Grigoriev I."/>
            <person name="Longcore J.E."/>
            <person name="James T.Y."/>
        </authorList>
    </citation>
    <scope>NUCLEOTIDE SEQUENCE</scope>
    <source>
        <strain evidence="3">JEL0513</strain>
    </source>
</reference>
<dbReference type="GO" id="GO:0042594">
    <property type="term" value="P:response to starvation"/>
    <property type="evidence" value="ECO:0007669"/>
    <property type="project" value="TreeGrafter"/>
</dbReference>
<feature type="compositionally biased region" description="Low complexity" evidence="2">
    <location>
        <begin position="703"/>
        <end position="719"/>
    </location>
</feature>
<feature type="region of interest" description="Disordered" evidence="2">
    <location>
        <begin position="513"/>
        <end position="532"/>
    </location>
</feature>
<keyword evidence="4" id="KW-1185">Reference proteome</keyword>
<dbReference type="Proteomes" id="UP001211907">
    <property type="component" value="Unassembled WGS sequence"/>
</dbReference>
<gene>
    <name evidence="3" type="ORF">HK100_001996</name>
</gene>
<feature type="region of interest" description="Disordered" evidence="2">
    <location>
        <begin position="541"/>
        <end position="590"/>
    </location>
</feature>